<comment type="caution">
    <text evidence="8">The sequence shown here is derived from an EMBL/GenBank/DDBJ whole genome shotgun (WGS) entry which is preliminary data.</text>
</comment>
<reference evidence="8 9" key="1">
    <citation type="journal article" date="2019" name="Sci. Rep.">
        <title>Nanopore sequencing improves the draft genome of the human pathogenic amoeba Naegleria fowleri.</title>
        <authorList>
            <person name="Liechti N."/>
            <person name="Schurch N."/>
            <person name="Bruggmann R."/>
            <person name="Wittwer M."/>
        </authorList>
    </citation>
    <scope>NUCLEOTIDE SEQUENCE [LARGE SCALE GENOMIC DNA]</scope>
    <source>
        <strain evidence="8 9">ATCC 30894</strain>
    </source>
</reference>
<evidence type="ECO:0000256" key="2">
    <source>
        <dbReference type="ARBA" id="ARBA00006543"/>
    </source>
</evidence>
<dbReference type="OrthoDB" id="10303557at2759"/>
<evidence type="ECO:0000256" key="6">
    <source>
        <dbReference type="ARBA" id="ARBA00023242"/>
    </source>
</evidence>
<gene>
    <name evidence="8" type="ORF">FDP41_001919</name>
</gene>
<keyword evidence="3" id="KW-0805">Transcription regulation</keyword>
<keyword evidence="6" id="KW-0539">Nucleus</keyword>
<dbReference type="SUPFAM" id="SSF69322">
    <property type="entry name" value="Tricorn protease domain 2"/>
    <property type="match status" value="1"/>
</dbReference>
<dbReference type="PANTHER" id="PTHR13224:SF6">
    <property type="entry name" value="MEDIATOR OF RNA POLYMERASE II TRANSCRIPTION SUBUNIT 16"/>
    <property type="match status" value="1"/>
</dbReference>
<evidence type="ECO:0000313" key="8">
    <source>
        <dbReference type="EMBL" id="KAF0978849.1"/>
    </source>
</evidence>
<protein>
    <recommendedName>
        <fullName evidence="10">Mediator complex subunit 16</fullName>
    </recommendedName>
</protein>
<dbReference type="RefSeq" id="XP_044563562.1">
    <property type="nucleotide sequence ID" value="XM_044705056.1"/>
</dbReference>
<proteinExistence type="inferred from homology"/>
<evidence type="ECO:0000256" key="4">
    <source>
        <dbReference type="ARBA" id="ARBA00023159"/>
    </source>
</evidence>
<feature type="compositionally biased region" description="Polar residues" evidence="7">
    <location>
        <begin position="44"/>
        <end position="55"/>
    </location>
</feature>
<comment type="similarity">
    <text evidence="2">Belongs to the Mediator complex subunit 16 family.</text>
</comment>
<keyword evidence="9" id="KW-1185">Reference proteome</keyword>
<evidence type="ECO:0000313" key="9">
    <source>
        <dbReference type="Proteomes" id="UP000444721"/>
    </source>
</evidence>
<dbReference type="VEuPathDB" id="AmoebaDB:FDP41_001919"/>
<dbReference type="GO" id="GO:0016592">
    <property type="term" value="C:mediator complex"/>
    <property type="evidence" value="ECO:0007669"/>
    <property type="project" value="TreeGrafter"/>
</dbReference>
<keyword evidence="5" id="KW-0804">Transcription</keyword>
<dbReference type="AlphaFoldDB" id="A0A6A5C0Y9"/>
<evidence type="ECO:0000256" key="7">
    <source>
        <dbReference type="SAM" id="MobiDB-lite"/>
    </source>
</evidence>
<dbReference type="GeneID" id="68109137"/>
<evidence type="ECO:0008006" key="10">
    <source>
        <dbReference type="Google" id="ProtNLM"/>
    </source>
</evidence>
<dbReference type="Proteomes" id="UP000444721">
    <property type="component" value="Unassembled WGS sequence"/>
</dbReference>
<evidence type="ECO:0000256" key="3">
    <source>
        <dbReference type="ARBA" id="ARBA00023015"/>
    </source>
</evidence>
<keyword evidence="4" id="KW-0010">Activator</keyword>
<feature type="region of interest" description="Disordered" evidence="7">
    <location>
        <begin position="1"/>
        <end position="83"/>
    </location>
</feature>
<dbReference type="VEuPathDB" id="AmoebaDB:NfTy_033130"/>
<dbReference type="VEuPathDB" id="AmoebaDB:NF0009250"/>
<sequence>MPSSSSPVMDSSNDDVDPSHSKNNSTTALDDGTASADTSVLPPASSSLENPQQQVVGEINSVDDGFNTTTTPSNNNMMDLSEDGNELNDYRPVGLISFNKLNMLVYTFQNKMFIMDPNEPTKIETIPSNHMYDNISGCSWQANEGIPLLLTNDSYNTISLWKSGDHCINDFVLRKTFYSENVLCCKWCDSIRIFTIHPPSERLFDTEGDGELLENRYQFKTSVATGLAHGSRAFIVITSHGRVLLYFFDHAKARWVTSTIQLNLDCVTSADFTILNNGQICVACSERDSSAVHISYFGIEVGRNVDATLPFNLKFISRSVFVLDNLVDGLYFIPFMDRLMVKTRNNKFKTFCQKEHTFSISKVIPISEELRNSLSGMIWKEHQSFDMPEGDSISFKTSVDGQYLMFINRNRRITFYIYDLSSNEYTFHDEISNIFLDGASRELLKDGSLAPSRKKRKMQETVTNNSGIIVTNKPEILDACISPNSTILAVLDSQMRVKLFTMKKISIESYRKMMECSMLNGFDKWDLLASIRNQFTNSEIEELADSFAKAVNNLTLSNIHFWQFQHDTFALFINSMLPNAEKRALGLVSQSITYCNSILHILRSEKSIASLGVLHAQNRPDTFEAILKYCEETSSKLNIDDALSFICTANWTIRLLLFIKKCMTDLINEGKTKTRGELSLSVFFLIGSLKSQNFLPLLKELVIVSMVVLSLIPKLKQEHQILLLSKHTISHAVNFFGKLLGSTETLKKTEIYKVDHINPIIIEECAKILADVNKSSYDEALSNYSTQQHLEILDLSPMMKGFLYHPEFIDILPHKKQVDSITKVTPVVERPERIIDPKKLNVALKVCRLCNRVTQLDPSPIFSWSKRFSMSCLMCGSFWKRCSIESWQSMDSM</sequence>
<comment type="subcellular location">
    <subcellularLocation>
        <location evidence="1">Nucleus</location>
    </subcellularLocation>
</comment>
<dbReference type="PANTHER" id="PTHR13224">
    <property type="entry name" value="THYROID HORMONE RECEPTOR-ASSOCIATED PROTEIN-RELATED"/>
    <property type="match status" value="1"/>
</dbReference>
<evidence type="ECO:0000256" key="5">
    <source>
        <dbReference type="ARBA" id="ARBA00023163"/>
    </source>
</evidence>
<name>A0A6A5C0Y9_NAEFO</name>
<dbReference type="InterPro" id="IPR048338">
    <property type="entry name" value="Mediator_Med16"/>
</dbReference>
<accession>A0A6A5C0Y9</accession>
<dbReference type="EMBL" id="VFQX01000028">
    <property type="protein sequence ID" value="KAF0978849.1"/>
    <property type="molecule type" value="Genomic_DNA"/>
</dbReference>
<feature type="compositionally biased region" description="Low complexity" evidence="7">
    <location>
        <begin position="1"/>
        <end position="11"/>
    </location>
</feature>
<evidence type="ECO:0000256" key="1">
    <source>
        <dbReference type="ARBA" id="ARBA00004123"/>
    </source>
</evidence>
<feature type="compositionally biased region" description="Low complexity" evidence="7">
    <location>
        <begin position="67"/>
        <end position="76"/>
    </location>
</feature>
<organism evidence="8 9">
    <name type="scientific">Naegleria fowleri</name>
    <name type="common">Brain eating amoeba</name>
    <dbReference type="NCBI Taxonomy" id="5763"/>
    <lineage>
        <taxon>Eukaryota</taxon>
        <taxon>Discoba</taxon>
        <taxon>Heterolobosea</taxon>
        <taxon>Tetramitia</taxon>
        <taxon>Eutetramitia</taxon>
        <taxon>Vahlkampfiidae</taxon>
        <taxon>Naegleria</taxon>
    </lineage>
</organism>
<dbReference type="GO" id="GO:0045893">
    <property type="term" value="P:positive regulation of DNA-templated transcription"/>
    <property type="evidence" value="ECO:0007669"/>
    <property type="project" value="TreeGrafter"/>
</dbReference>